<accession>A0A432ZAW2</accession>
<dbReference type="Pfam" id="PF18950">
    <property type="entry name" value="DUF5694"/>
    <property type="match status" value="1"/>
</dbReference>
<dbReference type="STRING" id="1122124.GCA_000423165_00035"/>
<evidence type="ECO:0000313" key="2">
    <source>
        <dbReference type="EMBL" id="RUO75049.1"/>
    </source>
</evidence>
<proteinExistence type="predicted"/>
<feature type="chain" id="PRO_5019308598" description="TraB/GumN family protein" evidence="1">
    <location>
        <begin position="20"/>
        <end position="357"/>
    </location>
</feature>
<evidence type="ECO:0000256" key="1">
    <source>
        <dbReference type="SAM" id="SignalP"/>
    </source>
</evidence>
<comment type="caution">
    <text evidence="2">The sequence shown here is derived from an EMBL/GenBank/DDBJ whole genome shotgun (WGS) entry which is preliminary data.</text>
</comment>
<keyword evidence="1" id="KW-0732">Signal</keyword>
<organism evidence="2 3">
    <name type="scientific">Pseudidiomarina sediminum</name>
    <dbReference type="NCBI Taxonomy" id="431675"/>
    <lineage>
        <taxon>Bacteria</taxon>
        <taxon>Pseudomonadati</taxon>
        <taxon>Pseudomonadota</taxon>
        <taxon>Gammaproteobacteria</taxon>
        <taxon>Alteromonadales</taxon>
        <taxon>Idiomarinaceae</taxon>
        <taxon>Pseudidiomarina</taxon>
    </lineage>
</organism>
<evidence type="ECO:0000313" key="3">
    <source>
        <dbReference type="Proteomes" id="UP000287022"/>
    </source>
</evidence>
<evidence type="ECO:0008006" key="4">
    <source>
        <dbReference type="Google" id="ProtNLM"/>
    </source>
</evidence>
<dbReference type="RefSeq" id="WP_026861137.1">
    <property type="nucleotide sequence ID" value="NZ_PIQE01000001.1"/>
</dbReference>
<sequence>MIRILVVGLTLLFTKVAVADDAIAQLSERVKMKTQVMVLGSAHLSTIKEPLAADALQEVLEPLARFKPTAIGVETLRPEDIIAMQHGSEAYHPILQQFVGTRLQTLAEQQQQTLAVTASQALAAMHELLAEQSLDSAKRIQLLQYAIAGYATDTAALQWHYLQRQAPQDSLSSELVDYLNRLTSTNNERNSVAAALAQRLQLNRIYPIDDHLDKDMYAPVVERLMPSYMASEYMKTLQASDYISKPEQLKQTGLERGEWLPLFQWLNSEAYQQQVINTDWTAFVDKDLDPESALARFALWEVRNLNMTSNIMRVVTEHIGGRVVIVVGANHKVFLERYLANMIAVELVQFNDLIAKE</sequence>
<dbReference type="EMBL" id="PIQE01000001">
    <property type="protein sequence ID" value="RUO75049.1"/>
    <property type="molecule type" value="Genomic_DNA"/>
</dbReference>
<reference evidence="3" key="1">
    <citation type="journal article" date="2018" name="Front. Microbiol.">
        <title>Genome-Based Analysis Reveals the Taxonomy and Diversity of the Family Idiomarinaceae.</title>
        <authorList>
            <person name="Liu Y."/>
            <person name="Lai Q."/>
            <person name="Shao Z."/>
        </authorList>
    </citation>
    <scope>NUCLEOTIDE SEQUENCE [LARGE SCALE GENOMIC DNA]</scope>
    <source>
        <strain evidence="3">c121</strain>
    </source>
</reference>
<dbReference type="Proteomes" id="UP000287022">
    <property type="component" value="Unassembled WGS sequence"/>
</dbReference>
<gene>
    <name evidence="2" type="ORF">CWI80_06905</name>
</gene>
<name>A0A432ZAW2_9GAMM</name>
<feature type="signal peptide" evidence="1">
    <location>
        <begin position="1"/>
        <end position="19"/>
    </location>
</feature>
<keyword evidence="3" id="KW-1185">Reference proteome</keyword>
<dbReference type="InterPro" id="IPR043749">
    <property type="entry name" value="DUF5694"/>
</dbReference>
<dbReference type="AlphaFoldDB" id="A0A432ZAW2"/>
<protein>
    <recommendedName>
        <fullName evidence="4">TraB/GumN family protein</fullName>
    </recommendedName>
</protein>